<keyword evidence="13" id="KW-1185">Reference proteome</keyword>
<dbReference type="RefSeq" id="WP_129060953.1">
    <property type="nucleotide sequence ID" value="NZ_NXIE01000002.1"/>
</dbReference>
<dbReference type="PANTHER" id="PTHR41523:SF8">
    <property type="entry name" value="ETHYLENE RESPONSE SENSOR PROTEIN"/>
    <property type="match status" value="1"/>
</dbReference>
<dbReference type="Pfam" id="PF02518">
    <property type="entry name" value="HATPase_c"/>
    <property type="match status" value="1"/>
</dbReference>
<dbReference type="GO" id="GO:0007165">
    <property type="term" value="P:signal transduction"/>
    <property type="evidence" value="ECO:0007669"/>
    <property type="project" value="InterPro"/>
</dbReference>
<feature type="transmembrane region" description="Helical" evidence="10">
    <location>
        <begin position="20"/>
        <end position="37"/>
    </location>
</feature>
<evidence type="ECO:0000256" key="8">
    <source>
        <dbReference type="ARBA" id="ARBA00022840"/>
    </source>
</evidence>
<dbReference type="Gene3D" id="3.30.450.20">
    <property type="entry name" value="PAS domain"/>
    <property type="match status" value="1"/>
</dbReference>
<dbReference type="PANTHER" id="PTHR41523">
    <property type="entry name" value="TWO-COMPONENT SYSTEM SENSOR PROTEIN"/>
    <property type="match status" value="1"/>
</dbReference>
<organism evidence="12 13">
    <name type="scientific">Halarcobacter mediterraneus</name>
    <dbReference type="NCBI Taxonomy" id="2023153"/>
    <lineage>
        <taxon>Bacteria</taxon>
        <taxon>Pseudomonadati</taxon>
        <taxon>Campylobacterota</taxon>
        <taxon>Epsilonproteobacteria</taxon>
        <taxon>Campylobacterales</taxon>
        <taxon>Arcobacteraceae</taxon>
        <taxon>Halarcobacter</taxon>
    </lineage>
</organism>
<evidence type="ECO:0000313" key="13">
    <source>
        <dbReference type="Proteomes" id="UP000289718"/>
    </source>
</evidence>
<dbReference type="Proteomes" id="UP000289718">
    <property type="component" value="Unassembled WGS sequence"/>
</dbReference>
<dbReference type="InterPro" id="IPR003660">
    <property type="entry name" value="HAMP_dom"/>
</dbReference>
<dbReference type="CDD" id="cd06225">
    <property type="entry name" value="HAMP"/>
    <property type="match status" value="1"/>
</dbReference>
<protein>
    <recommendedName>
        <fullName evidence="3">histidine kinase</fullName>
        <ecNumber evidence="3">2.7.13.3</ecNumber>
    </recommendedName>
</protein>
<dbReference type="SMART" id="SM00387">
    <property type="entry name" value="HATPase_c"/>
    <property type="match status" value="1"/>
</dbReference>
<gene>
    <name evidence="12" type="ORF">CP965_04870</name>
</gene>
<comment type="catalytic activity">
    <reaction evidence="1">
        <text>ATP + protein L-histidine = ADP + protein N-phospho-L-histidine.</text>
        <dbReference type="EC" id="2.7.13.3"/>
    </reaction>
</comment>
<keyword evidence="10" id="KW-0472">Membrane</keyword>
<dbReference type="InterPro" id="IPR011495">
    <property type="entry name" value="Sig_transdc_His_kin_sub2_dim/P"/>
</dbReference>
<evidence type="ECO:0000256" key="1">
    <source>
        <dbReference type="ARBA" id="ARBA00000085"/>
    </source>
</evidence>
<dbReference type="GO" id="GO:0005524">
    <property type="term" value="F:ATP binding"/>
    <property type="evidence" value="ECO:0007669"/>
    <property type="project" value="UniProtKB-KW"/>
</dbReference>
<dbReference type="EC" id="2.7.13.3" evidence="3"/>
<dbReference type="EMBL" id="NXIE01000002">
    <property type="protein sequence ID" value="RXK13133.1"/>
    <property type="molecule type" value="Genomic_DNA"/>
</dbReference>
<dbReference type="InterPro" id="IPR036890">
    <property type="entry name" value="HATPase_C_sf"/>
</dbReference>
<comment type="caution">
    <text evidence="12">The sequence shown here is derived from an EMBL/GenBank/DDBJ whole genome shotgun (WGS) entry which is preliminary data.</text>
</comment>
<keyword evidence="10" id="KW-0812">Transmembrane</keyword>
<keyword evidence="5" id="KW-0808">Transferase</keyword>
<evidence type="ECO:0000256" key="6">
    <source>
        <dbReference type="ARBA" id="ARBA00022741"/>
    </source>
</evidence>
<feature type="transmembrane region" description="Helical" evidence="10">
    <location>
        <begin position="321"/>
        <end position="343"/>
    </location>
</feature>
<sequence>MKRILKLFSINQYSFSTKVILSFLIFLLVFMLIRTFLSVPKIEKRALDNEIEYITKSLMLLQEKIKIIGKSLKMQRELEIELSKTKIENEIKELALQKNISSDKVINFFKNSEFLKRCSYKLSSNDLNIKEIKKDDFFSFNNNKLLNKWQKKEVYINSLKDYRVKPYYFFNYKIKNILLSIACSTRDLNPGHMPFEISLKEHIHVDLIIDSELSNTKTTFVWINPNLDKNDNSIFYEEDKEKRKEKYNVSMLSNIRNISTGNLTTKEVFEVSKSNKPISHKLNLKDVLTWIINLSGNPKRPFFIIYTIDKQEIEKKNKAKLLFLLPESLIAIGISFILLILLFRRILKNIDTLTKTALLVNQGKKNIRSSVRGDDDIGVLGKSFDSMLDFFENSIETLDKKVEEKTKEISKSLEEKEILLKEIHHRVKNNLALTISLIELQEEDVDDKRVKKVLVDIKERIYTMELLHRKLYESTNLNDIPFRKYVIDLVKTISRSYDIENRVLIDIKVDDIDLNIETAMPYGIILNELVTNAFKYGFKGQENEKLKIRLTKEENILNLVVKDNGKGLDKEFSQVSETTLGLKLINTIVSHQLFGTVSYQYKNGAEFIITGKIKKYN</sequence>
<keyword evidence="4" id="KW-0597">Phosphoprotein</keyword>
<keyword evidence="6" id="KW-0547">Nucleotide-binding</keyword>
<dbReference type="GO" id="GO:0016020">
    <property type="term" value="C:membrane"/>
    <property type="evidence" value="ECO:0007669"/>
    <property type="project" value="UniProtKB-SubCell"/>
</dbReference>
<dbReference type="Pfam" id="PF07568">
    <property type="entry name" value="HisKA_2"/>
    <property type="match status" value="1"/>
</dbReference>
<accession>A0A4Q1ATN1</accession>
<keyword evidence="9" id="KW-0175">Coiled coil</keyword>
<feature type="coiled-coil region" evidence="9">
    <location>
        <begin position="388"/>
        <end position="422"/>
    </location>
</feature>
<dbReference type="InterPro" id="IPR003594">
    <property type="entry name" value="HATPase_dom"/>
</dbReference>
<evidence type="ECO:0000313" key="12">
    <source>
        <dbReference type="EMBL" id="RXK13133.1"/>
    </source>
</evidence>
<comment type="subcellular location">
    <subcellularLocation>
        <location evidence="2">Membrane</location>
    </subcellularLocation>
</comment>
<keyword evidence="7 12" id="KW-0418">Kinase</keyword>
<dbReference type="GO" id="GO:0004673">
    <property type="term" value="F:protein histidine kinase activity"/>
    <property type="evidence" value="ECO:0007669"/>
    <property type="project" value="UniProtKB-EC"/>
</dbReference>
<proteinExistence type="predicted"/>
<dbReference type="Gene3D" id="6.10.340.10">
    <property type="match status" value="1"/>
</dbReference>
<dbReference type="OrthoDB" id="5342753at2"/>
<dbReference type="PROSITE" id="PS50885">
    <property type="entry name" value="HAMP"/>
    <property type="match status" value="1"/>
</dbReference>
<keyword evidence="10" id="KW-1133">Transmembrane helix</keyword>
<dbReference type="Gene3D" id="3.30.565.10">
    <property type="entry name" value="Histidine kinase-like ATPase, C-terminal domain"/>
    <property type="match status" value="1"/>
</dbReference>
<feature type="domain" description="HAMP" evidence="11">
    <location>
        <begin position="344"/>
        <end position="396"/>
    </location>
</feature>
<evidence type="ECO:0000259" key="11">
    <source>
        <dbReference type="PROSITE" id="PS50885"/>
    </source>
</evidence>
<dbReference type="SUPFAM" id="SSF55874">
    <property type="entry name" value="ATPase domain of HSP90 chaperone/DNA topoisomerase II/histidine kinase"/>
    <property type="match status" value="1"/>
</dbReference>
<name>A0A4Q1ATN1_9BACT</name>
<evidence type="ECO:0000256" key="10">
    <source>
        <dbReference type="SAM" id="Phobius"/>
    </source>
</evidence>
<keyword evidence="8" id="KW-0067">ATP-binding</keyword>
<evidence type="ECO:0000256" key="4">
    <source>
        <dbReference type="ARBA" id="ARBA00022553"/>
    </source>
</evidence>
<evidence type="ECO:0000256" key="7">
    <source>
        <dbReference type="ARBA" id="ARBA00022777"/>
    </source>
</evidence>
<reference evidence="12 13" key="1">
    <citation type="submission" date="2017-09" db="EMBL/GenBank/DDBJ databases">
        <title>Genomics of the genus Arcobacter.</title>
        <authorList>
            <person name="Perez-Cataluna A."/>
            <person name="Figueras M.J."/>
            <person name="Salas-Masso N."/>
        </authorList>
    </citation>
    <scope>NUCLEOTIDE SEQUENCE [LARGE SCALE GENOMIC DNA]</scope>
    <source>
        <strain evidence="12 13">F156-34</strain>
    </source>
</reference>
<evidence type="ECO:0000256" key="3">
    <source>
        <dbReference type="ARBA" id="ARBA00012438"/>
    </source>
</evidence>
<evidence type="ECO:0000256" key="2">
    <source>
        <dbReference type="ARBA" id="ARBA00004370"/>
    </source>
</evidence>
<evidence type="ECO:0000256" key="9">
    <source>
        <dbReference type="SAM" id="Coils"/>
    </source>
</evidence>
<dbReference type="AlphaFoldDB" id="A0A4Q1ATN1"/>
<evidence type="ECO:0000256" key="5">
    <source>
        <dbReference type="ARBA" id="ARBA00022679"/>
    </source>
</evidence>